<accession>K6DEH1</accession>
<proteinExistence type="predicted"/>
<protein>
    <recommendedName>
        <fullName evidence="3">DUF2642 domain-containing protein</fullName>
    </recommendedName>
</protein>
<keyword evidence="2" id="KW-1185">Reference proteome</keyword>
<comment type="caution">
    <text evidence="1">The sequence shown here is derived from an EMBL/GenBank/DDBJ whole genome shotgun (WGS) entry which is preliminary data.</text>
</comment>
<gene>
    <name evidence="1" type="ORF">BABA_14717</name>
</gene>
<organism evidence="1 2">
    <name type="scientific">Neobacillus bataviensis LMG 21833</name>
    <dbReference type="NCBI Taxonomy" id="1117379"/>
    <lineage>
        <taxon>Bacteria</taxon>
        <taxon>Bacillati</taxon>
        <taxon>Bacillota</taxon>
        <taxon>Bacilli</taxon>
        <taxon>Bacillales</taxon>
        <taxon>Bacillaceae</taxon>
        <taxon>Neobacillus</taxon>
    </lineage>
</organism>
<dbReference type="Proteomes" id="UP000006316">
    <property type="component" value="Unassembled WGS sequence"/>
</dbReference>
<dbReference type="AlphaFoldDB" id="K6DEH1"/>
<evidence type="ECO:0008006" key="3">
    <source>
        <dbReference type="Google" id="ProtNLM"/>
    </source>
</evidence>
<dbReference type="OrthoDB" id="2716151at2"/>
<evidence type="ECO:0000313" key="1">
    <source>
        <dbReference type="EMBL" id="EKN66719.1"/>
    </source>
</evidence>
<dbReference type="STRING" id="1117379.BABA_14717"/>
<reference evidence="1 2" key="1">
    <citation type="journal article" date="2012" name="Front. Microbiol.">
        <title>Redundancy and modularity in membrane-associated dissimilatory nitrate reduction in Bacillus.</title>
        <authorList>
            <person name="Heylen K."/>
            <person name="Keltjens J."/>
        </authorList>
    </citation>
    <scope>NUCLEOTIDE SEQUENCE [LARGE SCALE GENOMIC DNA]</scope>
    <source>
        <strain evidence="2">LMG 21833T</strain>
    </source>
</reference>
<dbReference type="RefSeq" id="WP_007085939.1">
    <property type="nucleotide sequence ID" value="NZ_AJLS01000114.1"/>
</dbReference>
<dbReference type="EMBL" id="AJLS01000114">
    <property type="protein sequence ID" value="EKN66719.1"/>
    <property type="molecule type" value="Genomic_DNA"/>
</dbReference>
<dbReference type="PATRIC" id="fig|1117379.3.peg.3037"/>
<evidence type="ECO:0000313" key="2">
    <source>
        <dbReference type="Proteomes" id="UP000006316"/>
    </source>
</evidence>
<dbReference type="eggNOG" id="ENOG503044I">
    <property type="taxonomic scope" value="Bacteria"/>
</dbReference>
<sequence length="226" mass="26147">MNEFSDLMGKNIEIEISGGNFYTGNLVDCGLDIIVLYVGRTGNFYYIPSIHIQRMKETQIEENSTYYEQPSEKPLETDPQAISFRRMLNNAKGRFVEVFVTGNKSIHGYLTSIMNDYFVFYSPVYKTVYISMNHVKWLIPYPENATPYSLDPQSLPVHQTKIPLARSFDEQCKKLENQLVIIDGGDSIEKIGHLQKVMNRRLTLITAERETLYRNLEHVKTIYLAN</sequence>
<name>K6DEH1_9BACI</name>